<proteinExistence type="predicted"/>
<evidence type="ECO:0000313" key="4">
    <source>
        <dbReference type="Proteomes" id="UP000242999"/>
    </source>
</evidence>
<dbReference type="STRING" id="64971.SAMN05421831_1124"/>
<dbReference type="Pfam" id="PF04168">
    <property type="entry name" value="Alpha-E"/>
    <property type="match status" value="1"/>
</dbReference>
<dbReference type="Gene3D" id="3.40.50.11290">
    <property type="match status" value="1"/>
</dbReference>
<dbReference type="SUPFAM" id="SSF56059">
    <property type="entry name" value="Glutathione synthetase ATP-binding domain-like"/>
    <property type="match status" value="1"/>
</dbReference>
<sequence>MNIPWLNASSYAYQGWDELFTAEGDIRPHWRPFLMMQQHLSLAQIEQHKEALAQHLQENGVTYNAYAEESKGARPWQLDPCPLILDGEEWLTLEAGLQQRATLFNALYQDMYGEQRLLQEACIPAELVYRHPGFCRPALSLPQLYPYALFHAAFNLVRGSDRQWWVISERLQAIQGAGYALESRLAMARVYPQLLRHCQVQRLASYFTAMHQGIMAAVEHSDPHVVLLSPGPQNETYFEDAYLASYQGYTLVQGDDLIVRDGYVWLKTLHGLKKIDVIVRRISDAYADPLHLRPDSYIGVAGLLEVVRQRKVLLINPLGSALLESPALYPFLAQACERLLGEPLQLPNAATWWCGDPQALSYVLAHFQQLVIKHISDPRQNVFPALLSKAEQAQLKARIQADPALYVGQQALDRGTLPCWSEQGLQAREGVLRTFVSVGPQGYQVMPGGLTFSARAPGQRIISTQAGAINKDTWVQASPSLPLRPYHSRRALMQHFQNDALRVISSRTAENLFWLGRYSQRAEWVARLMRQIIKSVFEDEANLFAEVETSQLLAPSTLTFLHLLQKFLDLPLFDPNHCQQTDPVEALTQPLLSLAIDTHIYKGLTPMLEAMHRSAFHSRDLWSTESWRVMNELSESVPALSRSQTLIDLAQEIETLLGHLMALNGLIADSMNQDDSWRMLDTGRQLERALCLSHLVQYSLEFNRPEHEVATLSMLLACNDNMMNFRRYYRGELSSEPVLTYLLLNRVNPRSMAAQLEKLQKHLRLVLGTEHQISHAEKRVLAAFTHLQLADIPTLLCTDVHQRRTALVTLMRQVFQALETASNEVSAQCFIHTRKVRNSQWPLETP</sequence>
<feature type="domain" description="DUF403" evidence="1">
    <location>
        <begin position="505"/>
        <end position="828"/>
    </location>
</feature>
<dbReference type="RefSeq" id="WP_093311461.1">
    <property type="nucleotide sequence ID" value="NZ_FNYH01000012.1"/>
</dbReference>
<evidence type="ECO:0000259" key="2">
    <source>
        <dbReference type="Pfam" id="PF14403"/>
    </source>
</evidence>
<keyword evidence="4" id="KW-1185">Reference proteome</keyword>
<dbReference type="EMBL" id="FNYH01000012">
    <property type="protein sequence ID" value="SEI83113.1"/>
    <property type="molecule type" value="Genomic_DNA"/>
</dbReference>
<evidence type="ECO:0000313" key="3">
    <source>
        <dbReference type="EMBL" id="SEI83113.1"/>
    </source>
</evidence>
<dbReference type="AlphaFoldDB" id="A0A1H6TSR1"/>
<dbReference type="Proteomes" id="UP000242999">
    <property type="component" value="Unassembled WGS sequence"/>
</dbReference>
<dbReference type="PANTHER" id="PTHR34595">
    <property type="entry name" value="BLR5612 PROTEIN"/>
    <property type="match status" value="1"/>
</dbReference>
<dbReference type="Gene3D" id="3.30.1490.270">
    <property type="match status" value="1"/>
</dbReference>
<dbReference type="InterPro" id="IPR007296">
    <property type="entry name" value="DUF403"/>
</dbReference>
<reference evidence="4" key="1">
    <citation type="submission" date="2016-10" db="EMBL/GenBank/DDBJ databases">
        <authorList>
            <person name="Varghese N."/>
            <person name="Submissions S."/>
        </authorList>
    </citation>
    <scope>NUCLEOTIDE SEQUENCE [LARGE SCALE GENOMIC DNA]</scope>
    <source>
        <strain evidence="4">DSM 7165</strain>
    </source>
</reference>
<feature type="domain" description="Circularly permuted ATP-grasp type 2" evidence="2">
    <location>
        <begin position="82"/>
        <end position="451"/>
    </location>
</feature>
<name>A0A1H6TSR1_9GAMM</name>
<accession>A0A1H6TSR1</accession>
<gene>
    <name evidence="3" type="ORF">SAMN05421831_1124</name>
</gene>
<evidence type="ECO:0000259" key="1">
    <source>
        <dbReference type="Pfam" id="PF04168"/>
    </source>
</evidence>
<dbReference type="Pfam" id="PF14403">
    <property type="entry name" value="CP_ATPgrasp_2"/>
    <property type="match status" value="1"/>
</dbReference>
<dbReference type="OrthoDB" id="9804079at2"/>
<organism evidence="3 4">
    <name type="scientific">Allopseudospirillum japonicum</name>
    <dbReference type="NCBI Taxonomy" id="64971"/>
    <lineage>
        <taxon>Bacteria</taxon>
        <taxon>Pseudomonadati</taxon>
        <taxon>Pseudomonadota</taxon>
        <taxon>Gammaproteobacteria</taxon>
        <taxon>Oceanospirillales</taxon>
        <taxon>Oceanospirillaceae</taxon>
        <taxon>Allopseudospirillum</taxon>
    </lineage>
</organism>
<dbReference type="InterPro" id="IPR025841">
    <property type="entry name" value="CP_ATPgrasp_2"/>
</dbReference>
<dbReference type="InterPro" id="IPR051680">
    <property type="entry name" value="ATP-dep_Glu-Cys_Ligase-2"/>
</dbReference>
<dbReference type="PANTHER" id="PTHR34595:SF2">
    <property type="entry name" value="BLR2978 PROTEIN"/>
    <property type="match status" value="1"/>
</dbReference>
<protein>
    <submittedName>
        <fullName evidence="3">Uncharacterized conserved protein, circularly permuted ATPgrasp superfamily</fullName>
    </submittedName>
</protein>